<keyword evidence="3" id="KW-0285">Flavoprotein</keyword>
<evidence type="ECO:0000259" key="11">
    <source>
        <dbReference type="PROSITE" id="PS00624"/>
    </source>
</evidence>
<dbReference type="PIRSF" id="PIRSF000137">
    <property type="entry name" value="Alcohol_oxidase"/>
    <property type="match status" value="1"/>
</dbReference>
<keyword evidence="13" id="KW-1185">Reference proteome</keyword>
<feature type="binding site" evidence="9">
    <location>
        <position position="117"/>
    </location>
    <ligand>
        <name>FAD</name>
        <dbReference type="ChEBI" id="CHEBI:57692"/>
    </ligand>
</feature>
<dbReference type="GO" id="GO:0050660">
    <property type="term" value="F:flavin adenine dinucleotide binding"/>
    <property type="evidence" value="ECO:0007669"/>
    <property type="project" value="InterPro"/>
</dbReference>
<dbReference type="OrthoDB" id="269227at2759"/>
<dbReference type="PROSITE" id="PS00624">
    <property type="entry name" value="GMC_OXRED_2"/>
    <property type="match status" value="1"/>
</dbReference>
<evidence type="ECO:0000313" key="12">
    <source>
        <dbReference type="EMBL" id="KII83633.1"/>
    </source>
</evidence>
<name>A0A0C9T6A1_PLICR</name>
<dbReference type="HOGENOM" id="CLU_002865_6_0_1"/>
<keyword evidence="4 10" id="KW-0732">Signal</keyword>
<evidence type="ECO:0000313" key="13">
    <source>
        <dbReference type="Proteomes" id="UP000053263"/>
    </source>
</evidence>
<protein>
    <recommendedName>
        <fullName evidence="11">Glucose-methanol-choline oxidoreductase N-terminal domain-containing protein</fullName>
    </recommendedName>
</protein>
<keyword evidence="5 9" id="KW-0274">FAD</keyword>
<dbReference type="PANTHER" id="PTHR11552">
    <property type="entry name" value="GLUCOSE-METHANOL-CHOLINE GMC OXIDOREDUCTASE"/>
    <property type="match status" value="1"/>
</dbReference>
<dbReference type="Proteomes" id="UP000053263">
    <property type="component" value="Unassembled WGS sequence"/>
</dbReference>
<dbReference type="InterPro" id="IPR007867">
    <property type="entry name" value="GMC_OxRtase_C"/>
</dbReference>
<gene>
    <name evidence="12" type="ORF">PLICRDRAFT_47110</name>
</gene>
<evidence type="ECO:0000256" key="7">
    <source>
        <dbReference type="ARBA" id="ARBA00023180"/>
    </source>
</evidence>
<dbReference type="Pfam" id="PF00732">
    <property type="entry name" value="GMC_oxred_N"/>
    <property type="match status" value="1"/>
</dbReference>
<dbReference type="AlphaFoldDB" id="A0A0C9T6A1"/>
<dbReference type="EMBL" id="KN832575">
    <property type="protein sequence ID" value="KII83633.1"/>
    <property type="molecule type" value="Genomic_DNA"/>
</dbReference>
<comment type="cofactor">
    <cofactor evidence="1 9">
        <name>FAD</name>
        <dbReference type="ChEBI" id="CHEBI:57692"/>
    </cofactor>
</comment>
<feature type="chain" id="PRO_5002213510" description="Glucose-methanol-choline oxidoreductase N-terminal domain-containing protein" evidence="10">
    <location>
        <begin position="17"/>
        <end position="646"/>
    </location>
</feature>
<reference evidence="12 13" key="1">
    <citation type="submission" date="2014-06" db="EMBL/GenBank/DDBJ databases">
        <title>Evolutionary Origins and Diversification of the Mycorrhizal Mutualists.</title>
        <authorList>
            <consortium name="DOE Joint Genome Institute"/>
            <consortium name="Mycorrhizal Genomics Consortium"/>
            <person name="Kohler A."/>
            <person name="Kuo A."/>
            <person name="Nagy L.G."/>
            <person name="Floudas D."/>
            <person name="Copeland A."/>
            <person name="Barry K.W."/>
            <person name="Cichocki N."/>
            <person name="Veneault-Fourrey C."/>
            <person name="LaButti K."/>
            <person name="Lindquist E.A."/>
            <person name="Lipzen A."/>
            <person name="Lundell T."/>
            <person name="Morin E."/>
            <person name="Murat C."/>
            <person name="Riley R."/>
            <person name="Ohm R."/>
            <person name="Sun H."/>
            <person name="Tunlid A."/>
            <person name="Henrissat B."/>
            <person name="Grigoriev I.V."/>
            <person name="Hibbett D.S."/>
            <person name="Martin F."/>
        </authorList>
    </citation>
    <scope>NUCLEOTIDE SEQUENCE [LARGE SCALE GENOMIC DNA]</scope>
    <source>
        <strain evidence="12 13">FD-325 SS-3</strain>
    </source>
</reference>
<keyword evidence="7" id="KW-0325">Glycoprotein</keyword>
<evidence type="ECO:0000256" key="6">
    <source>
        <dbReference type="ARBA" id="ARBA00023002"/>
    </source>
</evidence>
<dbReference type="SUPFAM" id="SSF54373">
    <property type="entry name" value="FAD-linked reductases, C-terminal domain"/>
    <property type="match status" value="1"/>
</dbReference>
<proteinExistence type="inferred from homology"/>
<dbReference type="Pfam" id="PF05199">
    <property type="entry name" value="GMC_oxred_C"/>
    <property type="match status" value="1"/>
</dbReference>
<sequence length="646" mass="67370">MFYFFSLCAIAGLAQAQSSSRLHGNTSDASTFASYTYDYVIVGGGTAGLTLAARLTEDSGVTVGVIEAGIYQPDEPLINIPFDQGQSVGVPTLDWGFQTTPQPNLNNRVIDTPRGKVLGGSSALNFMTMGRGSSEEYDAWASLGNNGWNWANLLPYFKKSETVTPGEAGLPGTTTVPGTNTYANGKNGPLAVDYNTNATFITHLVAPFTESFLNIGAHATEDPGTGNGTGVFQAARTVDIKTGKRSYSASAYFAPNQGRLNLLVLTGAQATKVVFKTGSNNSLITATGVNFISGGVTYAVNATSEVILSAGPVQSPQLLELSGIGGSDLLKSLGIDVLIENDGVGENLQDHLLLPSDFLLNDNAPPTWDELRNNATFAAQQQAEYAANGSGVYAATSAIFSFHPIQDLASSSEYSDIVNGLDAQIASKVAAGNLSALQANQYSISRNLVSEGKVGQIEIAMGPIGGEITPPEAGKSYITIINFISRPYSRGSIHINSADPTTPPTINPNYFDFDFDLKIMTLGVKLARKIAETEPLKSLIASPNNPPASTTTDAEFEDYVKNGATTVYHLSGTTALAPQNSGGVVDENLLVYGTSNLRVVDAGVIPLLIAAHTQGTVYAVAERAADIIKAAAQAGGGSGGGGPGRP</sequence>
<feature type="signal peptide" evidence="10">
    <location>
        <begin position="1"/>
        <end position="16"/>
    </location>
</feature>
<feature type="domain" description="Glucose-methanol-choline oxidoreductase N-terminal" evidence="11">
    <location>
        <begin position="311"/>
        <end position="325"/>
    </location>
</feature>
<evidence type="ECO:0000256" key="3">
    <source>
        <dbReference type="ARBA" id="ARBA00022630"/>
    </source>
</evidence>
<evidence type="ECO:0000256" key="1">
    <source>
        <dbReference type="ARBA" id="ARBA00001974"/>
    </source>
</evidence>
<evidence type="ECO:0000256" key="9">
    <source>
        <dbReference type="PIRSR" id="PIRSR000137-2"/>
    </source>
</evidence>
<dbReference type="InterPro" id="IPR000172">
    <property type="entry name" value="GMC_OxRdtase_N"/>
</dbReference>
<comment type="similarity">
    <text evidence="2">Belongs to the GMC oxidoreductase family.</text>
</comment>
<feature type="active site" description="Proton acceptor" evidence="8">
    <location>
        <position position="612"/>
    </location>
</feature>
<accession>A0A0C9T6A1</accession>
<dbReference type="Gene3D" id="3.30.560.10">
    <property type="entry name" value="Glucose Oxidase, domain 3"/>
    <property type="match status" value="1"/>
</dbReference>
<keyword evidence="6" id="KW-0560">Oxidoreductase</keyword>
<evidence type="ECO:0000256" key="2">
    <source>
        <dbReference type="ARBA" id="ARBA00010790"/>
    </source>
</evidence>
<dbReference type="InterPro" id="IPR012132">
    <property type="entry name" value="GMC_OxRdtase"/>
</dbReference>
<evidence type="ECO:0000256" key="4">
    <source>
        <dbReference type="ARBA" id="ARBA00022729"/>
    </source>
</evidence>
<dbReference type="PANTHER" id="PTHR11552:SF201">
    <property type="entry name" value="GLUCOSE-METHANOL-CHOLINE OXIDOREDUCTASE N-TERMINAL DOMAIN-CONTAINING PROTEIN"/>
    <property type="match status" value="1"/>
</dbReference>
<organism evidence="12 13">
    <name type="scientific">Plicaturopsis crispa FD-325 SS-3</name>
    <dbReference type="NCBI Taxonomy" id="944288"/>
    <lineage>
        <taxon>Eukaryota</taxon>
        <taxon>Fungi</taxon>
        <taxon>Dikarya</taxon>
        <taxon>Basidiomycota</taxon>
        <taxon>Agaricomycotina</taxon>
        <taxon>Agaricomycetes</taxon>
        <taxon>Agaricomycetidae</taxon>
        <taxon>Amylocorticiales</taxon>
        <taxon>Amylocorticiaceae</taxon>
        <taxon>Plicatura</taxon>
        <taxon>Plicaturopsis crispa</taxon>
    </lineage>
</organism>
<dbReference type="GO" id="GO:0016614">
    <property type="term" value="F:oxidoreductase activity, acting on CH-OH group of donors"/>
    <property type="evidence" value="ECO:0007669"/>
    <property type="project" value="InterPro"/>
</dbReference>
<dbReference type="SUPFAM" id="SSF51905">
    <property type="entry name" value="FAD/NAD(P)-binding domain"/>
    <property type="match status" value="1"/>
</dbReference>
<dbReference type="InterPro" id="IPR036188">
    <property type="entry name" value="FAD/NAD-bd_sf"/>
</dbReference>
<evidence type="ECO:0000256" key="8">
    <source>
        <dbReference type="PIRSR" id="PIRSR000137-1"/>
    </source>
</evidence>
<evidence type="ECO:0000256" key="5">
    <source>
        <dbReference type="ARBA" id="ARBA00022827"/>
    </source>
</evidence>
<feature type="active site" description="Proton donor" evidence="8">
    <location>
        <position position="569"/>
    </location>
</feature>
<evidence type="ECO:0000256" key="10">
    <source>
        <dbReference type="SAM" id="SignalP"/>
    </source>
</evidence>
<dbReference type="Gene3D" id="3.50.50.60">
    <property type="entry name" value="FAD/NAD(P)-binding domain"/>
    <property type="match status" value="1"/>
</dbReference>